<reference evidence="3" key="1">
    <citation type="submission" date="2024-06" db="EMBL/GenBank/DDBJ databases">
        <title>Multi-omics analyses provide insights into the biosynthesis of the anticancer antibiotic pleurotin in Hohenbuehelia grisea.</title>
        <authorList>
            <person name="Weaver J.A."/>
            <person name="Alberti F."/>
        </authorList>
    </citation>
    <scope>NUCLEOTIDE SEQUENCE [LARGE SCALE GENOMIC DNA]</scope>
    <source>
        <strain evidence="3">T-177</strain>
    </source>
</reference>
<feature type="compositionally biased region" description="Polar residues" evidence="1">
    <location>
        <begin position="382"/>
        <end position="393"/>
    </location>
</feature>
<feature type="region of interest" description="Disordered" evidence="1">
    <location>
        <begin position="364"/>
        <end position="395"/>
    </location>
</feature>
<evidence type="ECO:0000313" key="3">
    <source>
        <dbReference type="Proteomes" id="UP001556367"/>
    </source>
</evidence>
<comment type="caution">
    <text evidence="2">The sequence shown here is derived from an EMBL/GenBank/DDBJ whole genome shotgun (WGS) entry which is preliminary data.</text>
</comment>
<feature type="compositionally biased region" description="Polar residues" evidence="1">
    <location>
        <begin position="1"/>
        <end position="16"/>
    </location>
</feature>
<name>A0ABR3JCK7_9AGAR</name>
<evidence type="ECO:0000313" key="2">
    <source>
        <dbReference type="EMBL" id="KAL0952855.1"/>
    </source>
</evidence>
<feature type="region of interest" description="Disordered" evidence="1">
    <location>
        <begin position="89"/>
        <end position="116"/>
    </location>
</feature>
<feature type="region of interest" description="Disordered" evidence="1">
    <location>
        <begin position="1"/>
        <end position="67"/>
    </location>
</feature>
<feature type="region of interest" description="Disordered" evidence="1">
    <location>
        <begin position="437"/>
        <end position="468"/>
    </location>
</feature>
<dbReference type="Proteomes" id="UP001556367">
    <property type="component" value="Unassembled WGS sequence"/>
</dbReference>
<keyword evidence="3" id="KW-1185">Reference proteome</keyword>
<feature type="compositionally biased region" description="Basic and acidic residues" evidence="1">
    <location>
        <begin position="438"/>
        <end position="457"/>
    </location>
</feature>
<dbReference type="EMBL" id="JASNQZ010000010">
    <property type="protein sequence ID" value="KAL0952855.1"/>
    <property type="molecule type" value="Genomic_DNA"/>
</dbReference>
<gene>
    <name evidence="2" type="ORF">HGRIS_007078</name>
</gene>
<sequence>MNHQTSDQSNAQPLQDSHNRRHIPRKRAAEPLASPFRTPKRSKPIASTSTVVSSAMLPPKMPSRPPFRHQVKAKTFEQDEAMREALQARMRGTPPPFPKTPTRTVHPPTSPPPIDRRCARFTSKQDEERIRPQRLFAPPPEPSSRSFVSMLGSFVRQSTRISHLRSLFSRVIGKSQSCDERDELPVACEVQVEERTGSSSHRRRCSTSSQITLVASPTTSCRTLVPTSDPGIQDVDLPDVKSIRCLELYDTPTPTHFTTKEVDPEPASNPRTPALPPVRLPSLSPSIDTNDEEEMIGQALSLVPSSPSPMPHAFPPASLRSRPILLSSCPDACLLLLLPPSDLTDTTKDETRICGGHHVVPVTIVSPTPPSHSRSIKRKRASPSTPRAQTPNKADSYDEEEYVYSYLVVKRPRICRSAPVSPHADVSISFGSPLRAYNKHDGGSQKAVVEWDKRSQDDGSSMVNMDLD</sequence>
<evidence type="ECO:0000256" key="1">
    <source>
        <dbReference type="SAM" id="MobiDB-lite"/>
    </source>
</evidence>
<protein>
    <submittedName>
        <fullName evidence="2">Uncharacterized protein</fullName>
    </submittedName>
</protein>
<feature type="compositionally biased region" description="Polar residues" evidence="1">
    <location>
        <begin position="458"/>
        <end position="468"/>
    </location>
</feature>
<proteinExistence type="predicted"/>
<feature type="region of interest" description="Disordered" evidence="1">
    <location>
        <begin position="256"/>
        <end position="280"/>
    </location>
</feature>
<organism evidence="2 3">
    <name type="scientific">Hohenbuehelia grisea</name>
    <dbReference type="NCBI Taxonomy" id="104357"/>
    <lineage>
        <taxon>Eukaryota</taxon>
        <taxon>Fungi</taxon>
        <taxon>Dikarya</taxon>
        <taxon>Basidiomycota</taxon>
        <taxon>Agaricomycotina</taxon>
        <taxon>Agaricomycetes</taxon>
        <taxon>Agaricomycetidae</taxon>
        <taxon>Agaricales</taxon>
        <taxon>Pleurotineae</taxon>
        <taxon>Pleurotaceae</taxon>
        <taxon>Hohenbuehelia</taxon>
    </lineage>
</organism>
<accession>A0ABR3JCK7</accession>